<keyword evidence="3" id="KW-1185">Reference proteome</keyword>
<name>M1XSX5_NATM8</name>
<organism evidence="2 3">
    <name type="scientific">Natronomonas moolapensis (strain DSM 18674 / CECT 7526 / JCM 14361 / 8.8.11)</name>
    <dbReference type="NCBI Taxonomy" id="268739"/>
    <lineage>
        <taxon>Archaea</taxon>
        <taxon>Methanobacteriati</taxon>
        <taxon>Methanobacteriota</taxon>
        <taxon>Stenosarchaea group</taxon>
        <taxon>Halobacteria</taxon>
        <taxon>Halobacteriales</taxon>
        <taxon>Natronomonadaceae</taxon>
        <taxon>Natronomonas</taxon>
    </lineage>
</organism>
<dbReference type="Proteomes" id="UP000011867">
    <property type="component" value="Chromosome"/>
</dbReference>
<protein>
    <submittedName>
        <fullName evidence="2">Small CPxCG-related zinc finger protein</fullName>
    </submittedName>
</protein>
<gene>
    <name evidence="2" type="ordered locus">Nmlp_3338</name>
</gene>
<evidence type="ECO:0000313" key="2">
    <source>
        <dbReference type="EMBL" id="CCQ37468.1"/>
    </source>
</evidence>
<reference evidence="2 3" key="1">
    <citation type="journal article" date="2013" name="Genome Announc.">
        <title>Genome of the haloarchaeon Natronomonas moolapensis, a neutrophilic member of a previously haloalkaliphilic genus.</title>
        <authorList>
            <person name="Dyall-Smith M.L."/>
            <person name="Pfeiffer F."/>
            <person name="Oberwinkler T."/>
            <person name="Klee K."/>
            <person name="Rampp M."/>
            <person name="Palm P."/>
            <person name="Gross K."/>
            <person name="Schuster S.C."/>
            <person name="Oesterhelt D."/>
        </authorList>
    </citation>
    <scope>NUCLEOTIDE SEQUENCE [LARGE SCALE GENOMIC DNA]</scope>
    <source>
        <strain evidence="3">DSM 18674 / JCM 14361 / 8.8.11</strain>
    </source>
</reference>
<proteinExistence type="predicted"/>
<evidence type="ECO:0000259" key="1">
    <source>
        <dbReference type="Pfam" id="PF25208"/>
    </source>
</evidence>
<dbReference type="OrthoDB" id="280204at2157"/>
<evidence type="ECO:0000313" key="3">
    <source>
        <dbReference type="Proteomes" id="UP000011867"/>
    </source>
</evidence>
<sequence>MSLSLETDCPDCDSTEFYKAASTRIHLGTKQKWHCTDCDYGFVKINGIDTSV</sequence>
<dbReference type="eggNOG" id="arCOG04657">
    <property type="taxonomic scope" value="Archaea"/>
</dbReference>
<dbReference type="InterPro" id="IPR057160">
    <property type="entry name" value="DUF7838"/>
</dbReference>
<dbReference type="EMBL" id="HF582854">
    <property type="protein sequence ID" value="CCQ37468.1"/>
    <property type="molecule type" value="Genomic_DNA"/>
</dbReference>
<dbReference type="GeneID" id="55549464"/>
<dbReference type="RefSeq" id="WP_015410210.1">
    <property type="nucleotide sequence ID" value="NC_020388.1"/>
</dbReference>
<feature type="domain" description="DUF7838" evidence="1">
    <location>
        <begin position="1"/>
        <end position="51"/>
    </location>
</feature>
<dbReference type="AlphaFoldDB" id="M1XSX5"/>
<dbReference type="KEGG" id="nmo:Nmlp_3338"/>
<dbReference type="HOGENOM" id="CLU_3003058_0_0_2"/>
<dbReference type="Pfam" id="PF25208">
    <property type="entry name" value="DUF7838"/>
    <property type="match status" value="1"/>
</dbReference>
<accession>M1XSX5</accession>